<organism evidence="1 2">
    <name type="scientific">Peribacillus huizhouensis</name>
    <dbReference type="NCBI Taxonomy" id="1501239"/>
    <lineage>
        <taxon>Bacteria</taxon>
        <taxon>Bacillati</taxon>
        <taxon>Bacillota</taxon>
        <taxon>Bacilli</taxon>
        <taxon>Bacillales</taxon>
        <taxon>Bacillaceae</taxon>
        <taxon>Peribacillus</taxon>
    </lineage>
</organism>
<name>A0ABR6CR13_9BACI</name>
<keyword evidence="2" id="KW-1185">Reference proteome</keyword>
<dbReference type="Proteomes" id="UP000626697">
    <property type="component" value="Unassembled WGS sequence"/>
</dbReference>
<comment type="caution">
    <text evidence="1">The sequence shown here is derived from an EMBL/GenBank/DDBJ whole genome shotgun (WGS) entry which is preliminary data.</text>
</comment>
<evidence type="ECO:0000313" key="2">
    <source>
        <dbReference type="Proteomes" id="UP000626697"/>
    </source>
</evidence>
<gene>
    <name evidence="1" type="ORF">HNP81_002305</name>
</gene>
<protein>
    <submittedName>
        <fullName evidence="1">Uncharacterized protein</fullName>
    </submittedName>
</protein>
<evidence type="ECO:0000313" key="1">
    <source>
        <dbReference type="EMBL" id="MBA9027015.1"/>
    </source>
</evidence>
<reference evidence="1 2" key="1">
    <citation type="submission" date="2020-08" db="EMBL/GenBank/DDBJ databases">
        <title>Genomic Encyclopedia of Type Strains, Phase IV (KMG-IV): sequencing the most valuable type-strain genomes for metagenomic binning, comparative biology and taxonomic classification.</title>
        <authorList>
            <person name="Goeker M."/>
        </authorList>
    </citation>
    <scope>NUCLEOTIDE SEQUENCE [LARGE SCALE GENOMIC DNA]</scope>
    <source>
        <strain evidence="1 2">DSM 105481</strain>
    </source>
</reference>
<dbReference type="EMBL" id="JACJHX010000006">
    <property type="protein sequence ID" value="MBA9027015.1"/>
    <property type="molecule type" value="Genomic_DNA"/>
</dbReference>
<accession>A0ABR6CR13</accession>
<dbReference type="RefSeq" id="WP_281384496.1">
    <property type="nucleotide sequence ID" value="NZ_JACJHX010000006.1"/>
</dbReference>
<proteinExistence type="predicted"/>
<sequence>MKKESLKTDISGTEYHEVKADNITGYGELDEHVDNGLNYIY</sequence>